<dbReference type="EMBL" id="MWMI01000001">
    <property type="protein sequence ID" value="RIB35664.1"/>
    <property type="molecule type" value="Genomic_DNA"/>
</dbReference>
<reference evidence="1 2" key="1">
    <citation type="journal article" date="2018" name="Syst. Appl. Microbiol.">
        <title>A new symbiotic nanoarchaeote (Candidatus Nanoclepta minutus) and its host (Zestosphaera tikiterensis gen. nov., sp. nov.) from a New Zealand hot spring.</title>
        <authorList>
            <person name="St John E."/>
            <person name="Liu Y."/>
            <person name="Podar M."/>
            <person name="Stott M.B."/>
            <person name="Meneghin J."/>
            <person name="Chen Z."/>
            <person name="Lagutin K."/>
            <person name="Mitchell K."/>
            <person name="Reysenbach A.L."/>
        </authorList>
    </citation>
    <scope>NUCLEOTIDE SEQUENCE [LARGE SCALE GENOMIC DNA]</scope>
    <source>
        <strain evidence="1">NZ3</strain>
    </source>
</reference>
<gene>
    <name evidence="1" type="ORF">BXU00_01005</name>
</gene>
<accession>A0A397WNK7</accession>
<dbReference type="Proteomes" id="UP000266622">
    <property type="component" value="Unassembled WGS sequence"/>
</dbReference>
<comment type="caution">
    <text evidence="1">The sequence shown here is derived from an EMBL/GenBank/DDBJ whole genome shotgun (WGS) entry which is preliminary data.</text>
</comment>
<dbReference type="AlphaFoldDB" id="A0A397WNK7"/>
<protein>
    <submittedName>
        <fullName evidence="1">Uncharacterized protein</fullName>
    </submittedName>
</protein>
<evidence type="ECO:0000313" key="2">
    <source>
        <dbReference type="Proteomes" id="UP000266622"/>
    </source>
</evidence>
<organism evidence="1 2">
    <name type="scientific">Candidatus Nanoclepta minutus</name>
    <dbReference type="NCBI Taxonomy" id="1940235"/>
    <lineage>
        <taxon>Archaea</taxon>
        <taxon>Nanobdellota</taxon>
        <taxon>Candidatus Nanoclepta</taxon>
    </lineage>
</organism>
<sequence>MTEVLGIGIKLDIRNVDITIEKNKNILKIKNKREYSSEKYDLYKRNWRCKLNIGEKIKFIEGNDIYLYDFEYLNQKDKIFSRSEILYIGLNIRNEKEILLSGNKYYLLSPSSKIKIGKGKIGNDIEDIFVNEDTIVRDILRVTDGLLVRKPLEV</sequence>
<name>A0A397WNK7_9ARCH</name>
<evidence type="ECO:0000313" key="1">
    <source>
        <dbReference type="EMBL" id="RIB35664.1"/>
    </source>
</evidence>
<proteinExistence type="predicted"/>